<evidence type="ECO:0000256" key="13">
    <source>
        <dbReference type="ARBA" id="ARBA00022857"/>
    </source>
</evidence>
<dbReference type="GO" id="GO:0006207">
    <property type="term" value="P:'de novo' pyrimidine nucleobase biosynthetic process"/>
    <property type="evidence" value="ECO:0007669"/>
    <property type="project" value="InterPro"/>
</dbReference>
<evidence type="ECO:0000256" key="12">
    <source>
        <dbReference type="ARBA" id="ARBA00022827"/>
    </source>
</evidence>
<evidence type="ECO:0000256" key="15">
    <source>
        <dbReference type="ARBA" id="ARBA00023004"/>
    </source>
</evidence>
<dbReference type="UniPathway" id="UPA00131"/>
<evidence type="ECO:0000256" key="5">
    <source>
        <dbReference type="ARBA" id="ARBA00010804"/>
    </source>
</evidence>
<evidence type="ECO:0000256" key="1">
    <source>
        <dbReference type="ARBA" id="ARBA00001917"/>
    </source>
</evidence>
<dbReference type="Pfam" id="PF14697">
    <property type="entry name" value="Fer4_21"/>
    <property type="match status" value="1"/>
</dbReference>
<dbReference type="PANTHER" id="PTHR43073">
    <property type="entry name" value="DIHYDROPYRIMIDINE DEHYDROGENASE [NADP(+)]"/>
    <property type="match status" value="1"/>
</dbReference>
<evidence type="ECO:0000256" key="16">
    <source>
        <dbReference type="ARBA" id="ARBA00023014"/>
    </source>
</evidence>
<keyword evidence="16" id="KW-0411">Iron-sulfur</keyword>
<evidence type="ECO:0000256" key="4">
    <source>
        <dbReference type="ARBA" id="ARBA00004725"/>
    </source>
</evidence>
<dbReference type="GO" id="GO:0050661">
    <property type="term" value="F:NADP binding"/>
    <property type="evidence" value="ECO:0007669"/>
    <property type="project" value="TreeGrafter"/>
</dbReference>
<dbReference type="PROSITE" id="PS00912">
    <property type="entry name" value="DHODEHASE_2"/>
    <property type="match status" value="1"/>
</dbReference>
<dbReference type="GO" id="GO:0002058">
    <property type="term" value="F:uracil binding"/>
    <property type="evidence" value="ECO:0007669"/>
    <property type="project" value="TreeGrafter"/>
</dbReference>
<dbReference type="FunFam" id="1.10.1060.10:FF:000007">
    <property type="entry name" value="Dihydropyrimidine dehydrogenase [NADP(+)]"/>
    <property type="match status" value="1"/>
</dbReference>
<evidence type="ECO:0000256" key="17">
    <source>
        <dbReference type="ARBA" id="ARBA00052371"/>
    </source>
</evidence>
<dbReference type="GO" id="GO:0017113">
    <property type="term" value="F:dihydropyrimidine dehydrogenase (NADP+) activity"/>
    <property type="evidence" value="ECO:0007669"/>
    <property type="project" value="UniProtKB-EC"/>
</dbReference>
<dbReference type="EMBL" id="LNIX01000017">
    <property type="protein sequence ID" value="OXA45831.1"/>
    <property type="molecule type" value="Genomic_DNA"/>
</dbReference>
<evidence type="ECO:0000256" key="9">
    <source>
        <dbReference type="ARBA" id="ARBA00022723"/>
    </source>
</evidence>
<dbReference type="CDD" id="cd02940">
    <property type="entry name" value="DHPD_FMN"/>
    <property type="match status" value="1"/>
</dbReference>
<dbReference type="PRINTS" id="PR00419">
    <property type="entry name" value="ADXRDTASE"/>
</dbReference>
<dbReference type="Proteomes" id="UP000198287">
    <property type="component" value="Unassembled WGS sequence"/>
</dbReference>
<evidence type="ECO:0000256" key="3">
    <source>
        <dbReference type="ARBA" id="ARBA00004668"/>
    </source>
</evidence>
<keyword evidence="15 18" id="KW-0408">Iron</keyword>
<dbReference type="SUPFAM" id="SSF51395">
    <property type="entry name" value="FMN-linked oxidoreductases"/>
    <property type="match status" value="1"/>
</dbReference>
<evidence type="ECO:0000256" key="10">
    <source>
        <dbReference type="ARBA" id="ARBA00022737"/>
    </source>
</evidence>
<dbReference type="GO" id="GO:0006210">
    <property type="term" value="P:thymine catabolic process"/>
    <property type="evidence" value="ECO:0007669"/>
    <property type="project" value="TreeGrafter"/>
</dbReference>
<dbReference type="GO" id="GO:0004152">
    <property type="term" value="F:dihydroorotate dehydrogenase activity"/>
    <property type="evidence" value="ECO:0007669"/>
    <property type="project" value="UniProtKB-ARBA"/>
</dbReference>
<comment type="cofactor">
    <cofactor evidence="1 18">
        <name>FMN</name>
        <dbReference type="ChEBI" id="CHEBI:58210"/>
    </cofactor>
</comment>
<keyword evidence="13 18" id="KW-0521">NADP</keyword>
<dbReference type="SUPFAM" id="SSF46548">
    <property type="entry name" value="alpha-helical ferredoxin"/>
    <property type="match status" value="1"/>
</dbReference>
<dbReference type="UniPathway" id="UPA00070"/>
<protein>
    <recommendedName>
        <fullName evidence="18">Dihydropyrimidine dehydrogenase [NADP(+)]</fullName>
        <shortName evidence="18">DHPDHase</shortName>
        <shortName evidence="18">DPD</shortName>
        <ecNumber evidence="18">1.3.1.2</ecNumber>
    </recommendedName>
    <alternativeName>
        <fullName evidence="18">Dihydrothymine dehydrogenase</fullName>
    </alternativeName>
    <alternativeName>
        <fullName evidence="18">Dihydrouracil dehydrogenase</fullName>
    </alternativeName>
</protein>
<comment type="pathway">
    <text evidence="4">Pyrimidine metabolism; UMP biosynthesis via de novo pathway.</text>
</comment>
<dbReference type="Gene3D" id="3.50.50.60">
    <property type="entry name" value="FAD/NAD(P)-binding domain"/>
    <property type="match status" value="2"/>
</dbReference>
<keyword evidence="8 18" id="KW-0288">FMN</keyword>
<comment type="pathway">
    <text evidence="3 18">Amino-acid biosynthesis; beta-alanine biosynthesis.</text>
</comment>
<dbReference type="Gene3D" id="1.10.1060.10">
    <property type="entry name" value="Alpha-helical ferredoxin"/>
    <property type="match status" value="1"/>
</dbReference>
<dbReference type="InterPro" id="IPR005720">
    <property type="entry name" value="Dihydroorotate_DH_cat"/>
</dbReference>
<dbReference type="GO" id="GO:0005829">
    <property type="term" value="C:cytosol"/>
    <property type="evidence" value="ECO:0007669"/>
    <property type="project" value="TreeGrafter"/>
</dbReference>
<dbReference type="InterPro" id="IPR009051">
    <property type="entry name" value="Helical_ferredxn"/>
</dbReference>
<dbReference type="InterPro" id="IPR028261">
    <property type="entry name" value="DPD_II"/>
</dbReference>
<comment type="similarity">
    <text evidence="5 18">Belongs to the dihydropyrimidine dehydrogenase family.</text>
</comment>
<evidence type="ECO:0000259" key="19">
    <source>
        <dbReference type="PROSITE" id="PS51379"/>
    </source>
</evidence>
<gene>
    <name evidence="20" type="ORF">Fcan01_19723</name>
</gene>
<dbReference type="InterPro" id="IPR023753">
    <property type="entry name" value="FAD/NAD-binding_dom"/>
</dbReference>
<keyword evidence="11" id="KW-0547">Nucleotide-binding</keyword>
<feature type="domain" description="4Fe-4S ferredoxin-type" evidence="19">
    <location>
        <begin position="977"/>
        <end position="1007"/>
    </location>
</feature>
<name>A0A226DMJ4_FOLCA</name>
<dbReference type="GO" id="GO:0006212">
    <property type="term" value="P:uracil catabolic process"/>
    <property type="evidence" value="ECO:0007669"/>
    <property type="project" value="TreeGrafter"/>
</dbReference>
<dbReference type="Gene3D" id="3.20.20.70">
    <property type="entry name" value="Aldolase class I"/>
    <property type="match status" value="1"/>
</dbReference>
<dbReference type="PROSITE" id="PS00198">
    <property type="entry name" value="4FE4S_FER_1"/>
    <property type="match status" value="1"/>
</dbReference>
<dbReference type="Pfam" id="PF01180">
    <property type="entry name" value="DHO_dh"/>
    <property type="match status" value="1"/>
</dbReference>
<evidence type="ECO:0000256" key="11">
    <source>
        <dbReference type="ARBA" id="ARBA00022741"/>
    </source>
</evidence>
<dbReference type="FunFam" id="3.20.20.70:FF:000027">
    <property type="entry name" value="Dihydropyrimidine dehydrogenase [NADP(+)]"/>
    <property type="match status" value="1"/>
</dbReference>
<evidence type="ECO:0000256" key="8">
    <source>
        <dbReference type="ARBA" id="ARBA00022643"/>
    </source>
</evidence>
<comment type="catalytic activity">
    <reaction evidence="17 18">
        <text>5,6-dihydrouracil + NADP(+) = uracil + NADPH + H(+)</text>
        <dbReference type="Rhea" id="RHEA:18093"/>
        <dbReference type="ChEBI" id="CHEBI:15378"/>
        <dbReference type="ChEBI" id="CHEBI:15901"/>
        <dbReference type="ChEBI" id="CHEBI:17568"/>
        <dbReference type="ChEBI" id="CHEBI:57783"/>
        <dbReference type="ChEBI" id="CHEBI:58349"/>
        <dbReference type="EC" id="1.3.1.2"/>
    </reaction>
</comment>
<comment type="cofactor">
    <cofactor evidence="18">
        <name>[4Fe-4S] cluster</name>
        <dbReference type="ChEBI" id="CHEBI:49883"/>
    </cofactor>
    <text evidence="18">Binds 4 [4Fe-4S] clusters. Contains approximately 16 iron atoms per subunit.</text>
</comment>
<dbReference type="GO" id="GO:0044205">
    <property type="term" value="P:'de novo' UMP biosynthetic process"/>
    <property type="evidence" value="ECO:0007669"/>
    <property type="project" value="UniProtKB-UniPathway"/>
</dbReference>
<dbReference type="InterPro" id="IPR036188">
    <property type="entry name" value="FAD/NAD-bd_sf"/>
</dbReference>
<reference evidence="20 21" key="1">
    <citation type="submission" date="2015-12" db="EMBL/GenBank/DDBJ databases">
        <title>The genome of Folsomia candida.</title>
        <authorList>
            <person name="Faddeeva A."/>
            <person name="Derks M.F."/>
            <person name="Anvar Y."/>
            <person name="Smit S."/>
            <person name="Van Straalen N."/>
            <person name="Roelofs D."/>
        </authorList>
    </citation>
    <scope>NUCLEOTIDE SEQUENCE [LARGE SCALE GENOMIC DNA]</scope>
    <source>
        <strain evidence="20 21">VU population</strain>
        <tissue evidence="20">Whole body</tissue>
    </source>
</reference>
<dbReference type="Pfam" id="PF07992">
    <property type="entry name" value="Pyr_redox_2"/>
    <property type="match status" value="1"/>
</dbReference>
<dbReference type="InterPro" id="IPR001295">
    <property type="entry name" value="Dihydroorotate_DH_CS"/>
</dbReference>
<evidence type="ECO:0000256" key="18">
    <source>
        <dbReference type="RuleBase" id="RU364041"/>
    </source>
</evidence>
<dbReference type="AlphaFoldDB" id="A0A226DMJ4"/>
<dbReference type="GO" id="GO:0019483">
    <property type="term" value="P:beta-alanine biosynthetic process"/>
    <property type="evidence" value="ECO:0007669"/>
    <property type="project" value="UniProtKB-UniPathway"/>
</dbReference>
<dbReference type="InterPro" id="IPR017900">
    <property type="entry name" value="4Fe4S_Fe_S_CS"/>
</dbReference>
<evidence type="ECO:0000313" key="21">
    <source>
        <dbReference type="Proteomes" id="UP000198287"/>
    </source>
</evidence>
<dbReference type="GO" id="GO:0051539">
    <property type="term" value="F:4 iron, 4 sulfur cluster binding"/>
    <property type="evidence" value="ECO:0007669"/>
    <property type="project" value="UniProtKB-KW"/>
</dbReference>
<dbReference type="SUPFAM" id="SSF54862">
    <property type="entry name" value="4Fe-4S ferredoxins"/>
    <property type="match status" value="1"/>
</dbReference>
<feature type="domain" description="4Fe-4S ferredoxin-type" evidence="19">
    <location>
        <begin position="944"/>
        <end position="976"/>
    </location>
</feature>
<dbReference type="GO" id="GO:0046872">
    <property type="term" value="F:metal ion binding"/>
    <property type="evidence" value="ECO:0007669"/>
    <property type="project" value="UniProtKB-KW"/>
</dbReference>
<organism evidence="20 21">
    <name type="scientific">Folsomia candida</name>
    <name type="common">Springtail</name>
    <dbReference type="NCBI Taxonomy" id="158441"/>
    <lineage>
        <taxon>Eukaryota</taxon>
        <taxon>Metazoa</taxon>
        <taxon>Ecdysozoa</taxon>
        <taxon>Arthropoda</taxon>
        <taxon>Hexapoda</taxon>
        <taxon>Collembola</taxon>
        <taxon>Entomobryomorpha</taxon>
        <taxon>Isotomoidea</taxon>
        <taxon>Isotomidae</taxon>
        <taxon>Proisotominae</taxon>
        <taxon>Folsomia</taxon>
    </lineage>
</organism>
<evidence type="ECO:0000256" key="14">
    <source>
        <dbReference type="ARBA" id="ARBA00023002"/>
    </source>
</evidence>
<comment type="function">
    <text evidence="18">Involved in pyrimidine base degradation. Catalyzes the reduction of uracil and thymine.</text>
</comment>
<keyword evidence="21" id="KW-1185">Reference proteome</keyword>
<keyword evidence="10" id="KW-0677">Repeat</keyword>
<keyword evidence="14 18" id="KW-0560">Oxidoreductase</keyword>
<dbReference type="FunFam" id="3.30.70.20:FF:000023">
    <property type="entry name" value="Dihydropyrimidine dehydrogenase [NADP(+)]"/>
    <property type="match status" value="1"/>
</dbReference>
<keyword evidence="9" id="KW-0479">Metal-binding</keyword>
<keyword evidence="6 18" id="KW-0004">4Fe-4S</keyword>
<proteinExistence type="inferred from homology"/>
<dbReference type="Pfam" id="PF14691">
    <property type="entry name" value="Fer4_20"/>
    <property type="match status" value="1"/>
</dbReference>
<accession>A0A226DMJ4</accession>
<dbReference type="FunFam" id="3.50.50.60:FF:000061">
    <property type="entry name" value="Dihydropyrimidine dehydrogenase [NADP(+)]"/>
    <property type="match status" value="1"/>
</dbReference>
<dbReference type="OMA" id="SIHCQLQ"/>
<dbReference type="Gene3D" id="3.30.70.20">
    <property type="match status" value="1"/>
</dbReference>
<dbReference type="PROSITE" id="PS51379">
    <property type="entry name" value="4FE4S_FER_2"/>
    <property type="match status" value="2"/>
</dbReference>
<sequence>MPQRLISKDAADIESILSLNPKIKPFASLVPSAETKVNKKNWKRNGDKHCSSCPPLTNNFDDIKHTTLSERGALREANRCLKCADAPCQKSCPTQLDVKTFIGNIATKNYYGAAKAIFSDNPLGLTCGMVCPTSDLCVGSCNLYASEEGPINIGGLQQFACEIFTKMKIPQIVPPNLDNSSKSYQNSKIALIGCGPASISCATFLARLGYKNLVIYEKEKYIGGLSSAEIPQYRLPIEVVQYEVELMQDLGVQIECGKKFSATNGLTLTKLKNYGFDAVFVGIGLPNPKRVHPFEDLTEDMGFFTSKDFLPKVALASKPGMCACTSKKTLPQLSGKVIVLGAGDTAFDCATSALRCGASKVFVVFRKGFTNIRAVPEEMDLAREEKCEFMPFMAPKSVNMKSNKIMGMEFYRTEVNDDGEWVEDKDQVCTIKASYIISAFGSSLCDEEVQAALQPLKMNKYGRPEVNEKTMQTSEDWVFAGGDIAGVAETTVEAVNDGKTASWSIHRYLQGKYGETVPDVAQLPKFYTPIDMVDLSVEVCGMKFENPFGLASATPCTTSPMLRRAFEAGWGFAVTKTYSLDKDLVTNVSPRIVRGTTSGQVFGPGQGAFLNIELISEKTAAYWCQSVKELKADFPQKIIIASIMCSYNCKDWTELAKMAENSGADALELNLSCPHGMGERGMGLACGQDPDLVRNICRWVRAAIKIPFFAKLTPNVTNIVDIARAAHEGHADGVTATNTLSGLMGLNVSGEPWPGVGSEKRTTYGGVSGNAIRPVALRAVSHIARALPGFPILATGGIDSAETALQFIHCGASVVQICSAVQNQDFTVVDDYITGLKALLYLDAVGLKGWNGQSPPTPRHQKGKVLTSYSAIDKHLPSFGKYLLEREHLIAQDKEQTTLEQLEKGLEKRSVSKPSSAISGICDMVGKAIPRIGTYGDLNNKEQVVALIDDEMCINCGKCYMTCNDSGYQAIEFGKDSHFPLVTDECTGCTLCLSVCPIIDCITMVPRPTEYVPKRGIPPAQMASA</sequence>
<dbReference type="PANTHER" id="PTHR43073:SF2">
    <property type="entry name" value="DIHYDROPYRIMIDINE DEHYDROGENASE [NADP(+)]"/>
    <property type="match status" value="1"/>
</dbReference>
<dbReference type="InterPro" id="IPR013785">
    <property type="entry name" value="Aldolase_TIM"/>
</dbReference>
<comment type="cofactor">
    <cofactor evidence="2 18">
        <name>FAD</name>
        <dbReference type="ChEBI" id="CHEBI:57692"/>
    </cofactor>
</comment>
<dbReference type="SUPFAM" id="SSF51971">
    <property type="entry name" value="Nucleotide-binding domain"/>
    <property type="match status" value="1"/>
</dbReference>
<dbReference type="EC" id="1.3.1.2" evidence="18"/>
<keyword evidence="12 18" id="KW-0274">FAD</keyword>
<dbReference type="InterPro" id="IPR017896">
    <property type="entry name" value="4Fe4S_Fe-S-bd"/>
</dbReference>
<evidence type="ECO:0000256" key="7">
    <source>
        <dbReference type="ARBA" id="ARBA00022630"/>
    </source>
</evidence>
<keyword evidence="7 18" id="KW-0285">Flavoprotein</keyword>
<evidence type="ECO:0000256" key="6">
    <source>
        <dbReference type="ARBA" id="ARBA00022485"/>
    </source>
</evidence>
<dbReference type="OrthoDB" id="4327079at2759"/>
<comment type="caution">
    <text evidence="20">The sequence shown here is derived from an EMBL/GenBank/DDBJ whole genome shotgun (WGS) entry which is preliminary data.</text>
</comment>
<evidence type="ECO:0000256" key="2">
    <source>
        <dbReference type="ARBA" id="ARBA00001974"/>
    </source>
</evidence>
<dbReference type="STRING" id="158441.A0A226DMJ4"/>
<evidence type="ECO:0000313" key="20">
    <source>
        <dbReference type="EMBL" id="OXA45831.1"/>
    </source>
</evidence>